<gene>
    <name evidence="1" type="ORF">E2C01_035177</name>
</gene>
<name>A0A5B7F7S3_PORTR</name>
<dbReference type="AlphaFoldDB" id="A0A5B7F7S3"/>
<evidence type="ECO:0000313" key="2">
    <source>
        <dbReference type="Proteomes" id="UP000324222"/>
    </source>
</evidence>
<reference evidence="1 2" key="1">
    <citation type="submission" date="2019-05" db="EMBL/GenBank/DDBJ databases">
        <title>Another draft genome of Portunus trituberculatus and its Hox gene families provides insights of decapod evolution.</title>
        <authorList>
            <person name="Jeong J.-H."/>
            <person name="Song I."/>
            <person name="Kim S."/>
            <person name="Choi T."/>
            <person name="Kim D."/>
            <person name="Ryu S."/>
            <person name="Kim W."/>
        </authorList>
    </citation>
    <scope>NUCLEOTIDE SEQUENCE [LARGE SCALE GENOMIC DNA]</scope>
    <source>
        <tissue evidence="1">Muscle</tissue>
    </source>
</reference>
<dbReference type="Proteomes" id="UP000324222">
    <property type="component" value="Unassembled WGS sequence"/>
</dbReference>
<accession>A0A5B7F7S3</accession>
<dbReference type="EMBL" id="VSRR010005111">
    <property type="protein sequence ID" value="MPC41577.1"/>
    <property type="molecule type" value="Genomic_DNA"/>
</dbReference>
<comment type="caution">
    <text evidence="1">The sequence shown here is derived from an EMBL/GenBank/DDBJ whole genome shotgun (WGS) entry which is preliminary data.</text>
</comment>
<keyword evidence="2" id="KW-1185">Reference proteome</keyword>
<proteinExistence type="predicted"/>
<organism evidence="1 2">
    <name type="scientific">Portunus trituberculatus</name>
    <name type="common">Swimming crab</name>
    <name type="synonym">Neptunus trituberculatus</name>
    <dbReference type="NCBI Taxonomy" id="210409"/>
    <lineage>
        <taxon>Eukaryota</taxon>
        <taxon>Metazoa</taxon>
        <taxon>Ecdysozoa</taxon>
        <taxon>Arthropoda</taxon>
        <taxon>Crustacea</taxon>
        <taxon>Multicrustacea</taxon>
        <taxon>Malacostraca</taxon>
        <taxon>Eumalacostraca</taxon>
        <taxon>Eucarida</taxon>
        <taxon>Decapoda</taxon>
        <taxon>Pleocyemata</taxon>
        <taxon>Brachyura</taxon>
        <taxon>Eubrachyura</taxon>
        <taxon>Portunoidea</taxon>
        <taxon>Portunidae</taxon>
        <taxon>Portuninae</taxon>
        <taxon>Portunus</taxon>
    </lineage>
</organism>
<sequence>MSHLAALTTLSLTHGSQTPSAALHITLRRKHVQWNLKIHPYCFSVEGNNLENDGLVFRACTKGRVRDR</sequence>
<evidence type="ECO:0000313" key="1">
    <source>
        <dbReference type="EMBL" id="MPC41577.1"/>
    </source>
</evidence>
<protein>
    <submittedName>
        <fullName evidence="1">Uncharacterized protein</fullName>
    </submittedName>
</protein>